<sequence>MQTVWIWWASNVVGTILLTTILMGLRWRSGPLSARQLVSGGVLWLLLCLSAWYVFHQPVDGPRGVALQFAWPVCRWR</sequence>
<evidence type="ECO:0000313" key="2">
    <source>
        <dbReference type="EMBL" id="VEA67981.1"/>
    </source>
</evidence>
<evidence type="ECO:0000256" key="1">
    <source>
        <dbReference type="SAM" id="Phobius"/>
    </source>
</evidence>
<dbReference type="AlphaFoldDB" id="A0A3S4GEZ1"/>
<dbReference type="EMBL" id="LR134155">
    <property type="protein sequence ID" value="VEA67981.1"/>
    <property type="molecule type" value="Genomic_DNA"/>
</dbReference>
<protein>
    <submittedName>
        <fullName evidence="2">Uncharacterized protein</fullName>
    </submittedName>
</protein>
<name>A0A3S4GEZ1_SERRU</name>
<keyword evidence="1" id="KW-0812">Transmembrane</keyword>
<dbReference type="Proteomes" id="UP000271603">
    <property type="component" value="Chromosome"/>
</dbReference>
<proteinExistence type="predicted"/>
<reference evidence="2 3" key="1">
    <citation type="submission" date="2018-12" db="EMBL/GenBank/DDBJ databases">
        <authorList>
            <consortium name="Pathogen Informatics"/>
        </authorList>
    </citation>
    <scope>NUCLEOTIDE SEQUENCE [LARGE SCALE GENOMIC DNA]</scope>
    <source>
        <strain evidence="2 3">NCTC9419</strain>
    </source>
</reference>
<keyword evidence="1" id="KW-1133">Transmembrane helix</keyword>
<feature type="transmembrane region" description="Helical" evidence="1">
    <location>
        <begin position="6"/>
        <end position="25"/>
    </location>
</feature>
<keyword evidence="1" id="KW-0472">Membrane</keyword>
<gene>
    <name evidence="2" type="ORF">NCTC9419_00179</name>
</gene>
<evidence type="ECO:0000313" key="3">
    <source>
        <dbReference type="Proteomes" id="UP000271603"/>
    </source>
</evidence>
<accession>A0A3S4GEZ1</accession>
<organism evidence="2 3">
    <name type="scientific">Serratia rubidaea</name>
    <name type="common">Serratia marinorubra</name>
    <dbReference type="NCBI Taxonomy" id="61652"/>
    <lineage>
        <taxon>Bacteria</taxon>
        <taxon>Pseudomonadati</taxon>
        <taxon>Pseudomonadota</taxon>
        <taxon>Gammaproteobacteria</taxon>
        <taxon>Enterobacterales</taxon>
        <taxon>Yersiniaceae</taxon>
        <taxon>Serratia</taxon>
    </lineage>
</organism>
<feature type="transmembrane region" description="Helical" evidence="1">
    <location>
        <begin position="37"/>
        <end position="55"/>
    </location>
</feature>